<evidence type="ECO:0008006" key="3">
    <source>
        <dbReference type="Google" id="ProtNLM"/>
    </source>
</evidence>
<dbReference type="Proteomes" id="UP000270616">
    <property type="component" value="Unassembled WGS sequence"/>
</dbReference>
<keyword evidence="2" id="KW-1185">Reference proteome</keyword>
<sequence>MAATAAAARLLNGAGSAVVVCHDGERGYTLDTALHGAAADGSRYLVAAPTEDAWPEMPVGRPQRVAMTIKADAPLPEVRMNTSQLSGHVMLTRCSEDEELAVLSEGPLPTEIARALACWPDAQLWHVEPLKMTVHHVHGSHSLDHEALRPRAAWPSPVEELEAIEALRCRWGTHLTEIVPALRAASSLTAAFPDAPGDAHCATGRAYPVAVTDRDLSFLVTDGTGRETVVVPLERPARSVEDLVEGLHEVVASASRAI</sequence>
<evidence type="ECO:0000313" key="2">
    <source>
        <dbReference type="Proteomes" id="UP000270616"/>
    </source>
</evidence>
<proteinExistence type="predicted"/>
<name>A0A3N3ZSF2_9MICC</name>
<accession>A0A3N3ZSF2</accession>
<protein>
    <recommendedName>
        <fullName evidence="3">DUF2470 domain-containing protein</fullName>
    </recommendedName>
</protein>
<comment type="caution">
    <text evidence="1">The sequence shown here is derived from an EMBL/GenBank/DDBJ whole genome shotgun (WGS) entry which is preliminary data.</text>
</comment>
<reference evidence="1 2" key="1">
    <citation type="submission" date="2018-10" db="EMBL/GenBank/DDBJ databases">
        <title>Kocuria sp. M5W7-7, whole genome shotgun sequence.</title>
        <authorList>
            <person name="Tuo L."/>
        </authorList>
    </citation>
    <scope>NUCLEOTIDE SEQUENCE [LARGE SCALE GENOMIC DNA]</scope>
    <source>
        <strain evidence="1 2">M5W7-7</strain>
    </source>
</reference>
<dbReference type="EMBL" id="RKMF01000003">
    <property type="protein sequence ID" value="ROZ64386.1"/>
    <property type="molecule type" value="Genomic_DNA"/>
</dbReference>
<gene>
    <name evidence="1" type="ORF">EDL96_03875</name>
</gene>
<organism evidence="1 2">
    <name type="scientific">Kocuria soli</name>
    <dbReference type="NCBI Taxonomy" id="2485125"/>
    <lineage>
        <taxon>Bacteria</taxon>
        <taxon>Bacillati</taxon>
        <taxon>Actinomycetota</taxon>
        <taxon>Actinomycetes</taxon>
        <taxon>Micrococcales</taxon>
        <taxon>Micrococcaceae</taxon>
        <taxon>Kocuria</taxon>
    </lineage>
</organism>
<dbReference type="AlphaFoldDB" id="A0A3N3ZSF2"/>
<evidence type="ECO:0000313" key="1">
    <source>
        <dbReference type="EMBL" id="ROZ64386.1"/>
    </source>
</evidence>